<dbReference type="EMBL" id="QXFU01005234">
    <property type="protein sequence ID" value="KAE8965137.1"/>
    <property type="molecule type" value="Genomic_DNA"/>
</dbReference>
<keyword evidence="7" id="KW-1185">Reference proteome</keyword>
<evidence type="ECO:0000313" key="4">
    <source>
        <dbReference type="EMBL" id="KAE8965333.1"/>
    </source>
</evidence>
<name>A0A6A3H7K4_9STRA</name>
<sequence>IAKTAQHMFQRSDSTFKASENWVTKFIRRNGLTLKRSYVTCEPQPKKSERVFDASSQTLVSSDSQACS</sequence>
<accession>A0A6A3H7K4</accession>
<dbReference type="OrthoDB" id="10281270at2759"/>
<evidence type="ECO:0000259" key="2">
    <source>
        <dbReference type="PROSITE" id="PS51253"/>
    </source>
</evidence>
<evidence type="ECO:0000313" key="3">
    <source>
        <dbReference type="EMBL" id="KAE8965137.1"/>
    </source>
</evidence>
<gene>
    <name evidence="4" type="ORF">PR001_g28764</name>
    <name evidence="3" type="ORF">PR002_g28762</name>
    <name evidence="5" type="ORF">PR003_g29917</name>
</gene>
<comment type="caution">
    <text evidence="3">The sequence shown here is derived from an EMBL/GenBank/DDBJ whole genome shotgun (WGS) entry which is preliminary data.</text>
</comment>
<organism evidence="3 8">
    <name type="scientific">Phytophthora rubi</name>
    <dbReference type="NCBI Taxonomy" id="129364"/>
    <lineage>
        <taxon>Eukaryota</taxon>
        <taxon>Sar</taxon>
        <taxon>Stramenopiles</taxon>
        <taxon>Oomycota</taxon>
        <taxon>Peronosporomycetes</taxon>
        <taxon>Peronosporales</taxon>
        <taxon>Peronosporaceae</taxon>
        <taxon>Phytophthora</taxon>
    </lineage>
</organism>
<feature type="non-terminal residue" evidence="3">
    <location>
        <position position="1"/>
    </location>
</feature>
<keyword evidence="1" id="KW-0238">DNA-binding</keyword>
<dbReference type="Pfam" id="PF03221">
    <property type="entry name" value="HTH_Tnp_Tc5"/>
    <property type="match status" value="1"/>
</dbReference>
<dbReference type="AlphaFoldDB" id="A0A6A3H7K4"/>
<evidence type="ECO:0000256" key="1">
    <source>
        <dbReference type="ARBA" id="ARBA00023125"/>
    </source>
</evidence>
<dbReference type="GO" id="GO:0003677">
    <property type="term" value="F:DNA binding"/>
    <property type="evidence" value="ECO:0007669"/>
    <property type="project" value="UniProtKB-KW"/>
</dbReference>
<dbReference type="InterPro" id="IPR006600">
    <property type="entry name" value="HTH_CenpB_DNA-bd_dom"/>
</dbReference>
<evidence type="ECO:0000313" key="8">
    <source>
        <dbReference type="Proteomes" id="UP000435112"/>
    </source>
</evidence>
<dbReference type="PROSITE" id="PS51253">
    <property type="entry name" value="HTH_CENPB"/>
    <property type="match status" value="1"/>
</dbReference>
<evidence type="ECO:0000313" key="5">
    <source>
        <dbReference type="EMBL" id="KAE9273407.1"/>
    </source>
</evidence>
<protein>
    <recommendedName>
        <fullName evidence="2">HTH CENPB-type domain-containing protein</fullName>
    </recommendedName>
</protein>
<dbReference type="Proteomes" id="UP000435112">
    <property type="component" value="Unassembled WGS sequence"/>
</dbReference>
<feature type="domain" description="HTH CENPB-type" evidence="2">
    <location>
        <begin position="1"/>
        <end position="36"/>
    </location>
</feature>
<reference evidence="6 8" key="1">
    <citation type="submission" date="2018-09" db="EMBL/GenBank/DDBJ databases">
        <title>Genomic investigation of the strawberry pathogen Phytophthora fragariae indicates pathogenicity is determined by transcriptional variation in three key races.</title>
        <authorList>
            <person name="Adams T.M."/>
            <person name="Armitage A.D."/>
            <person name="Sobczyk M.K."/>
            <person name="Bates H.J."/>
            <person name="Dunwell J.M."/>
            <person name="Nellist C.F."/>
            <person name="Harrison R.J."/>
        </authorList>
    </citation>
    <scope>NUCLEOTIDE SEQUENCE [LARGE SCALE GENOMIC DNA]</scope>
    <source>
        <strain evidence="4 6">SCRP249</strain>
        <strain evidence="3 8">SCRP324</strain>
        <strain evidence="5 7">SCRP333</strain>
    </source>
</reference>
<proteinExistence type="predicted"/>
<dbReference type="EMBL" id="QXFT01005273">
    <property type="protein sequence ID" value="KAE9273407.1"/>
    <property type="molecule type" value="Genomic_DNA"/>
</dbReference>
<evidence type="ECO:0000313" key="6">
    <source>
        <dbReference type="Proteomes" id="UP000429607"/>
    </source>
</evidence>
<dbReference type="Proteomes" id="UP000429607">
    <property type="component" value="Unassembled WGS sequence"/>
</dbReference>
<dbReference type="Proteomes" id="UP000434957">
    <property type="component" value="Unassembled WGS sequence"/>
</dbReference>
<dbReference type="EMBL" id="QXFV01005339">
    <property type="protein sequence ID" value="KAE8965333.1"/>
    <property type="molecule type" value="Genomic_DNA"/>
</dbReference>
<evidence type="ECO:0000313" key="7">
    <source>
        <dbReference type="Proteomes" id="UP000434957"/>
    </source>
</evidence>